<organism evidence="1 2">
    <name type="scientific">Neobacillus sedimentimangrovi</name>
    <dbReference type="NCBI Taxonomy" id="2699460"/>
    <lineage>
        <taxon>Bacteria</taxon>
        <taxon>Bacillati</taxon>
        <taxon>Bacillota</taxon>
        <taxon>Bacilli</taxon>
        <taxon>Bacillales</taxon>
        <taxon>Bacillaceae</taxon>
        <taxon>Neobacillus</taxon>
    </lineage>
</organism>
<dbReference type="RefSeq" id="WP_038540312.1">
    <property type="nucleotide sequence ID" value="NZ_JAAFZF010000005.1"/>
</dbReference>
<gene>
    <name evidence="1" type="ORF">LRS37_02625</name>
</gene>
<proteinExistence type="predicted"/>
<name>A0ABS8QF59_9BACI</name>
<accession>A0ABS8QF59</accession>
<keyword evidence="2" id="KW-1185">Reference proteome</keyword>
<sequence length="61" mass="6647">MNFEVYNRDLCVQNIEITGVTSSSMVFVGDTNTIQLASIFDTPPESLIIGPFVPLQPEVTG</sequence>
<reference evidence="1 2" key="1">
    <citation type="journal article" date="2023" name="Antonie Van Leeuwenhoek">
        <title>Unveiling the genomic potential of a novel thermostable glycoside hydrolases producing Neobacillus sedimentimangrovi UE25.</title>
        <authorList>
            <person name="Ejaz U."/>
            <person name="Saleem F."/>
            <person name="Rashid R."/>
            <person name="Hasan K.A."/>
            <person name="Syed M.N."/>
            <person name="Sohail M."/>
        </authorList>
    </citation>
    <scope>NUCLEOTIDE SEQUENCE [LARGE SCALE GENOMIC DNA]</scope>
    <source>
        <strain evidence="1 2">UE25</strain>
    </source>
</reference>
<protein>
    <submittedName>
        <fullName evidence="1">Spore gernimation protein GerPD</fullName>
    </submittedName>
</protein>
<evidence type="ECO:0000313" key="1">
    <source>
        <dbReference type="EMBL" id="MCD4837791.1"/>
    </source>
</evidence>
<evidence type="ECO:0000313" key="2">
    <source>
        <dbReference type="Proteomes" id="UP001162836"/>
    </source>
</evidence>
<comment type="caution">
    <text evidence="1">The sequence shown here is derived from an EMBL/GenBank/DDBJ whole genome shotgun (WGS) entry which is preliminary data.</text>
</comment>
<dbReference type="Proteomes" id="UP001162836">
    <property type="component" value="Unassembled WGS sequence"/>
</dbReference>
<dbReference type="EMBL" id="JAJODE010000004">
    <property type="protein sequence ID" value="MCD4837791.1"/>
    <property type="molecule type" value="Genomic_DNA"/>
</dbReference>